<evidence type="ECO:0000313" key="9">
    <source>
        <dbReference type="Proteomes" id="UP000324974"/>
    </source>
</evidence>
<dbReference type="RefSeq" id="WP_149109766.1">
    <property type="nucleotide sequence ID" value="NZ_CP042425.1"/>
</dbReference>
<protein>
    <submittedName>
        <fullName evidence="8">Sigma-70 family RNA polymerase sigma factor</fullName>
    </submittedName>
</protein>
<dbReference type="SUPFAM" id="SSF88659">
    <property type="entry name" value="Sigma3 and sigma4 domains of RNA polymerase sigma factors"/>
    <property type="match status" value="1"/>
</dbReference>
<dbReference type="GO" id="GO:0006352">
    <property type="term" value="P:DNA-templated transcription initiation"/>
    <property type="evidence" value="ECO:0007669"/>
    <property type="project" value="InterPro"/>
</dbReference>
<reference evidence="9" key="1">
    <citation type="submission" date="2019-08" db="EMBL/GenBank/DDBJ databases">
        <title>Limnoglobus roseus gen. nov., sp. nov., a novel freshwater planctomycete with a giant genome from the family Gemmataceae.</title>
        <authorList>
            <person name="Kulichevskaya I.S."/>
            <person name="Naumoff D.G."/>
            <person name="Miroshnikov K."/>
            <person name="Ivanova A."/>
            <person name="Philippov D.A."/>
            <person name="Hakobyan A."/>
            <person name="Rijpstra I.C."/>
            <person name="Sinninghe Damste J.S."/>
            <person name="Liesack W."/>
            <person name="Dedysh S.N."/>
        </authorList>
    </citation>
    <scope>NUCLEOTIDE SEQUENCE [LARGE SCALE GENOMIC DNA]</scope>
    <source>
        <strain evidence="9">PX52</strain>
    </source>
</reference>
<dbReference type="Pfam" id="PF08281">
    <property type="entry name" value="Sigma70_r4_2"/>
    <property type="match status" value="1"/>
</dbReference>
<evidence type="ECO:0000259" key="7">
    <source>
        <dbReference type="Pfam" id="PF08281"/>
    </source>
</evidence>
<dbReference type="Gene3D" id="1.10.1740.10">
    <property type="match status" value="1"/>
</dbReference>
<dbReference type="Pfam" id="PF04542">
    <property type="entry name" value="Sigma70_r2"/>
    <property type="match status" value="1"/>
</dbReference>
<keyword evidence="3" id="KW-0731">Sigma factor</keyword>
<evidence type="ECO:0000313" key="8">
    <source>
        <dbReference type="EMBL" id="QEL14908.1"/>
    </source>
</evidence>
<keyword evidence="2" id="KW-0805">Transcription regulation</keyword>
<dbReference type="AlphaFoldDB" id="A0A5C1ACX9"/>
<feature type="domain" description="RNA polymerase sigma factor 70 region 4 type 2" evidence="7">
    <location>
        <begin position="140"/>
        <end position="191"/>
    </location>
</feature>
<dbReference type="InterPro" id="IPR013324">
    <property type="entry name" value="RNA_pol_sigma_r3/r4-like"/>
</dbReference>
<dbReference type="OrthoDB" id="9795666at2"/>
<dbReference type="PANTHER" id="PTHR43133">
    <property type="entry name" value="RNA POLYMERASE ECF-TYPE SIGMA FACTO"/>
    <property type="match status" value="1"/>
</dbReference>
<dbReference type="GO" id="GO:0016987">
    <property type="term" value="F:sigma factor activity"/>
    <property type="evidence" value="ECO:0007669"/>
    <property type="project" value="UniProtKB-KW"/>
</dbReference>
<dbReference type="GO" id="GO:0003677">
    <property type="term" value="F:DNA binding"/>
    <property type="evidence" value="ECO:0007669"/>
    <property type="project" value="UniProtKB-KW"/>
</dbReference>
<dbReference type="InterPro" id="IPR007627">
    <property type="entry name" value="RNA_pol_sigma70_r2"/>
</dbReference>
<evidence type="ECO:0000256" key="1">
    <source>
        <dbReference type="ARBA" id="ARBA00010641"/>
    </source>
</evidence>
<evidence type="ECO:0000259" key="6">
    <source>
        <dbReference type="Pfam" id="PF04542"/>
    </source>
</evidence>
<accession>A0A5C1ACX9</accession>
<dbReference type="InterPro" id="IPR013325">
    <property type="entry name" value="RNA_pol_sigma_r2"/>
</dbReference>
<organism evidence="8 9">
    <name type="scientific">Limnoglobus roseus</name>
    <dbReference type="NCBI Taxonomy" id="2598579"/>
    <lineage>
        <taxon>Bacteria</taxon>
        <taxon>Pseudomonadati</taxon>
        <taxon>Planctomycetota</taxon>
        <taxon>Planctomycetia</taxon>
        <taxon>Gemmatales</taxon>
        <taxon>Gemmataceae</taxon>
        <taxon>Limnoglobus</taxon>
    </lineage>
</organism>
<dbReference type="InterPro" id="IPR014284">
    <property type="entry name" value="RNA_pol_sigma-70_dom"/>
</dbReference>
<dbReference type="SUPFAM" id="SSF88946">
    <property type="entry name" value="Sigma2 domain of RNA polymerase sigma factors"/>
    <property type="match status" value="1"/>
</dbReference>
<evidence type="ECO:0000256" key="5">
    <source>
        <dbReference type="ARBA" id="ARBA00023163"/>
    </source>
</evidence>
<dbReference type="PANTHER" id="PTHR43133:SF8">
    <property type="entry name" value="RNA POLYMERASE SIGMA FACTOR HI_1459-RELATED"/>
    <property type="match status" value="1"/>
</dbReference>
<dbReference type="InterPro" id="IPR013249">
    <property type="entry name" value="RNA_pol_sigma70_r4_t2"/>
</dbReference>
<dbReference type="Proteomes" id="UP000324974">
    <property type="component" value="Chromosome"/>
</dbReference>
<keyword evidence="4" id="KW-0238">DNA-binding</keyword>
<keyword evidence="5" id="KW-0804">Transcription</keyword>
<dbReference type="NCBIfam" id="TIGR02937">
    <property type="entry name" value="sigma70-ECF"/>
    <property type="match status" value="1"/>
</dbReference>
<evidence type="ECO:0000256" key="2">
    <source>
        <dbReference type="ARBA" id="ARBA00023015"/>
    </source>
</evidence>
<sequence length="586" mass="64135">MPTAGLRNVVDRLRHAATRRAAAGLSCGDLLEQFVTRRDEGAFAELVRRHGPRVFAVCRRVLGHHQLAEDAYQAVFVVLARKAHVIQPRSAVGGFLYGVARKAALEAFAVSRRRKETLAARVPETQAVACTTVDSDVLAMLDEEIANLSDAYRAAVVLCELDGVGRADAARELGIAEGTLSSRLAAARKQLAARLTKRGVTFSASLFAAVAESAHAAPPPVELAAILPPTVSAIVTGVMRTMIFAKLKTAATLGVLLTVFAAWSFVPSTAPNAAAAPLPKEPADEGLLWTFDKKAAVLIAYTPDGKVEKKLTLKDGKHFLGFTPDGTKVLFAGKHGESAADDATDLTLHQRSVWEDTAGTDLGVPYQPGDQFILSPDDKKVVRTRIAELEIIDDQRYHIFENRLFDVEAKTDEKIDVPKDYQIMQWAADGKSWRAIQNNIGRDPKLPNYRWVTVPVAGGKPTPINDGYSLMWLTPSRDDKAFLAAGWEHPFRKTGFKWFNVSPTGKFQEVAEYEKTAFLVMRWSPDGKRVAAARYEYDPDTGKLHDATLFTAKPGGTDVQKVARFEDDNQNTTFLGWFPTKPAAKK</sequence>
<name>A0A5C1ACX9_9BACT</name>
<keyword evidence="9" id="KW-1185">Reference proteome</keyword>
<feature type="domain" description="RNA polymerase sigma-70 region 2" evidence="6">
    <location>
        <begin position="46"/>
        <end position="113"/>
    </location>
</feature>
<dbReference type="Gene3D" id="1.10.10.10">
    <property type="entry name" value="Winged helix-like DNA-binding domain superfamily/Winged helix DNA-binding domain"/>
    <property type="match status" value="1"/>
</dbReference>
<evidence type="ECO:0000256" key="3">
    <source>
        <dbReference type="ARBA" id="ARBA00023082"/>
    </source>
</evidence>
<dbReference type="InterPro" id="IPR036388">
    <property type="entry name" value="WH-like_DNA-bd_sf"/>
</dbReference>
<gene>
    <name evidence="8" type="ORF">PX52LOC_01809</name>
</gene>
<evidence type="ECO:0000256" key="4">
    <source>
        <dbReference type="ARBA" id="ARBA00023125"/>
    </source>
</evidence>
<comment type="similarity">
    <text evidence="1">Belongs to the sigma-70 factor family. ECF subfamily.</text>
</comment>
<dbReference type="EMBL" id="CP042425">
    <property type="protein sequence ID" value="QEL14908.1"/>
    <property type="molecule type" value="Genomic_DNA"/>
</dbReference>
<dbReference type="SUPFAM" id="SSF82171">
    <property type="entry name" value="DPP6 N-terminal domain-like"/>
    <property type="match status" value="1"/>
</dbReference>
<proteinExistence type="inferred from homology"/>
<dbReference type="KEGG" id="lrs:PX52LOC_01809"/>
<dbReference type="InterPro" id="IPR039425">
    <property type="entry name" value="RNA_pol_sigma-70-like"/>
</dbReference>